<dbReference type="EMBL" id="SELH01000026">
    <property type="protein sequence ID" value="TWP26242.1"/>
    <property type="molecule type" value="Genomic_DNA"/>
</dbReference>
<evidence type="ECO:0000259" key="6">
    <source>
        <dbReference type="PROSITE" id="PS51352"/>
    </source>
</evidence>
<dbReference type="InterPro" id="IPR013766">
    <property type="entry name" value="Thioredoxin_domain"/>
</dbReference>
<dbReference type="GO" id="GO:0015035">
    <property type="term" value="F:protein-disulfide reductase activity"/>
    <property type="evidence" value="ECO:0007669"/>
    <property type="project" value="TreeGrafter"/>
</dbReference>
<evidence type="ECO:0000259" key="5">
    <source>
        <dbReference type="PROSITE" id="PS50206"/>
    </source>
</evidence>
<dbReference type="GO" id="GO:0005737">
    <property type="term" value="C:cytoplasm"/>
    <property type="evidence" value="ECO:0007669"/>
    <property type="project" value="TreeGrafter"/>
</dbReference>
<dbReference type="SMART" id="SM00450">
    <property type="entry name" value="RHOD"/>
    <property type="match status" value="1"/>
</dbReference>
<feature type="domain" description="Thioredoxin" evidence="6">
    <location>
        <begin position="91"/>
        <end position="230"/>
    </location>
</feature>
<dbReference type="Proteomes" id="UP000319499">
    <property type="component" value="Unassembled WGS sequence"/>
</dbReference>
<dbReference type="Pfam" id="PF00085">
    <property type="entry name" value="Thioredoxin"/>
    <property type="match status" value="1"/>
</dbReference>
<evidence type="ECO:0000313" key="8">
    <source>
        <dbReference type="Proteomes" id="UP000319499"/>
    </source>
</evidence>
<dbReference type="InterPro" id="IPR036873">
    <property type="entry name" value="Rhodanese-like_dom_sf"/>
</dbReference>
<dbReference type="CDD" id="cd00158">
    <property type="entry name" value="RHOD"/>
    <property type="match status" value="1"/>
</dbReference>
<dbReference type="InterPro" id="IPR001763">
    <property type="entry name" value="Rhodanese-like_dom"/>
</dbReference>
<protein>
    <submittedName>
        <fullName evidence="7">Thioredoxin</fullName>
    </submittedName>
</protein>
<reference evidence="7 8" key="1">
    <citation type="submission" date="2019-02" db="EMBL/GenBank/DDBJ databases">
        <title>Apibacter muscae sp. nov.: a novel member of the house fly microbiota.</title>
        <authorList>
            <person name="Park R."/>
        </authorList>
    </citation>
    <scope>NUCLEOTIDE SEQUENCE [LARGE SCALE GENOMIC DNA]</scope>
    <source>
        <strain evidence="7 8">AL1</strain>
    </source>
</reference>
<dbReference type="PROSITE" id="PS51352">
    <property type="entry name" value="THIOREDOXIN_2"/>
    <property type="match status" value="1"/>
</dbReference>
<keyword evidence="3" id="KW-1015">Disulfide bond</keyword>
<dbReference type="SUPFAM" id="SSF52821">
    <property type="entry name" value="Rhodanese/Cell cycle control phosphatase"/>
    <property type="match status" value="1"/>
</dbReference>
<evidence type="ECO:0000256" key="2">
    <source>
        <dbReference type="ARBA" id="ARBA00022982"/>
    </source>
</evidence>
<dbReference type="InterPro" id="IPR017937">
    <property type="entry name" value="Thioredoxin_CS"/>
</dbReference>
<dbReference type="SUPFAM" id="SSF52833">
    <property type="entry name" value="Thioredoxin-like"/>
    <property type="match status" value="1"/>
</dbReference>
<dbReference type="PROSITE" id="PS50206">
    <property type="entry name" value="RHODANESE_3"/>
    <property type="match status" value="1"/>
</dbReference>
<evidence type="ECO:0000313" key="7">
    <source>
        <dbReference type="EMBL" id="TWP26242.1"/>
    </source>
</evidence>
<proteinExistence type="predicted"/>
<keyword evidence="8" id="KW-1185">Reference proteome</keyword>
<dbReference type="AlphaFoldDB" id="A0A563D833"/>
<keyword evidence="4" id="KW-0676">Redox-active center</keyword>
<comment type="caution">
    <text evidence="7">The sequence shown here is derived from an EMBL/GenBank/DDBJ whole genome shotgun (WGS) entry which is preliminary data.</text>
</comment>
<name>A0A563D833_9FLAO</name>
<sequence>MQKLFLSLTLIIGGLLSSQTNHVLNSEEFSKKFTEEGVVILDVRTPEEYNTGHLENAIDIDYRNPSFKEKIQKLDKNKIYMVYCRTGVRSAAAIDSLKSLGFKNLYDLQGGITEWKKQNRPVVGEMPDKISYDEFNKLLKSDDIVLVDFYAPWCGPCVQMTPMFERLSDKYKNKLTLVKINADENKNLSKPYIEKGFPILIAYKNGKIQWEQIGLLDEDSLTKLIEDLIN</sequence>
<dbReference type="PROSITE" id="PS00194">
    <property type="entry name" value="THIOREDOXIN_1"/>
    <property type="match status" value="1"/>
</dbReference>
<dbReference type="Pfam" id="PF00581">
    <property type="entry name" value="Rhodanese"/>
    <property type="match status" value="1"/>
</dbReference>
<dbReference type="PANTHER" id="PTHR45663">
    <property type="entry name" value="GEO12009P1"/>
    <property type="match status" value="1"/>
</dbReference>
<evidence type="ECO:0000256" key="3">
    <source>
        <dbReference type="ARBA" id="ARBA00023157"/>
    </source>
</evidence>
<accession>A0A563D833</accession>
<dbReference type="PANTHER" id="PTHR45663:SF11">
    <property type="entry name" value="GEO12009P1"/>
    <property type="match status" value="1"/>
</dbReference>
<evidence type="ECO:0000256" key="4">
    <source>
        <dbReference type="ARBA" id="ARBA00023284"/>
    </source>
</evidence>
<organism evidence="7 8">
    <name type="scientific">Apibacter muscae</name>
    <dbReference type="NCBI Taxonomy" id="2509004"/>
    <lineage>
        <taxon>Bacteria</taxon>
        <taxon>Pseudomonadati</taxon>
        <taxon>Bacteroidota</taxon>
        <taxon>Flavobacteriia</taxon>
        <taxon>Flavobacteriales</taxon>
        <taxon>Weeksellaceae</taxon>
        <taxon>Apibacter</taxon>
    </lineage>
</organism>
<dbReference type="RefSeq" id="WP_146293593.1">
    <property type="nucleotide sequence ID" value="NZ_SELH01000026.1"/>
</dbReference>
<dbReference type="Gene3D" id="3.40.30.10">
    <property type="entry name" value="Glutaredoxin"/>
    <property type="match status" value="1"/>
</dbReference>
<keyword evidence="2" id="KW-0249">Electron transport</keyword>
<gene>
    <name evidence="7" type="ORF">ETU09_11140</name>
</gene>
<dbReference type="Gene3D" id="3.40.250.10">
    <property type="entry name" value="Rhodanese-like domain"/>
    <property type="match status" value="1"/>
</dbReference>
<keyword evidence="1" id="KW-0813">Transport</keyword>
<dbReference type="InterPro" id="IPR036249">
    <property type="entry name" value="Thioredoxin-like_sf"/>
</dbReference>
<feature type="domain" description="Rhodanese" evidence="5">
    <location>
        <begin position="34"/>
        <end position="124"/>
    </location>
</feature>
<dbReference type="CDD" id="cd02947">
    <property type="entry name" value="TRX_family"/>
    <property type="match status" value="1"/>
</dbReference>
<dbReference type="OrthoDB" id="9808735at2"/>
<evidence type="ECO:0000256" key="1">
    <source>
        <dbReference type="ARBA" id="ARBA00022448"/>
    </source>
</evidence>